<evidence type="ECO:0000313" key="2">
    <source>
        <dbReference type="Proteomes" id="UP001322277"/>
    </source>
</evidence>
<dbReference type="AlphaFoldDB" id="A0AAX4IQG2"/>
<dbReference type="EMBL" id="CP137310">
    <property type="protein sequence ID" value="WQF85073.1"/>
    <property type="molecule type" value="Genomic_DNA"/>
</dbReference>
<accession>A0AAX4IQG2</accession>
<dbReference type="KEGG" id="cdet:87946589"/>
<evidence type="ECO:0000313" key="1">
    <source>
        <dbReference type="EMBL" id="WQF85073.1"/>
    </source>
</evidence>
<dbReference type="GeneID" id="87946589"/>
<name>A0AAX4IQG2_9PEZI</name>
<organism evidence="1 2">
    <name type="scientific">Colletotrichum destructivum</name>
    <dbReference type="NCBI Taxonomy" id="34406"/>
    <lineage>
        <taxon>Eukaryota</taxon>
        <taxon>Fungi</taxon>
        <taxon>Dikarya</taxon>
        <taxon>Ascomycota</taxon>
        <taxon>Pezizomycotina</taxon>
        <taxon>Sordariomycetes</taxon>
        <taxon>Hypocreomycetidae</taxon>
        <taxon>Glomerellales</taxon>
        <taxon>Glomerellaceae</taxon>
        <taxon>Colletotrichum</taxon>
        <taxon>Colletotrichum destructivum species complex</taxon>
    </lineage>
</organism>
<dbReference type="RefSeq" id="XP_062782296.1">
    <property type="nucleotide sequence ID" value="XM_062926245.1"/>
</dbReference>
<reference evidence="2" key="1">
    <citation type="journal article" date="2023" name="bioRxiv">
        <title>Complete genome of the Medicago anthracnose fungus, Colletotrichum destructivum, reveals a mini-chromosome-like region within a core chromosome.</title>
        <authorList>
            <person name="Lapalu N."/>
            <person name="Simon A."/>
            <person name="Lu A."/>
            <person name="Plaumann P.-L."/>
            <person name="Amselem J."/>
            <person name="Pigne S."/>
            <person name="Auger A."/>
            <person name="Koch C."/>
            <person name="Dallery J.-F."/>
            <person name="O'Connell R.J."/>
        </authorList>
    </citation>
    <scope>NUCLEOTIDE SEQUENCE [LARGE SCALE GENOMIC DNA]</scope>
    <source>
        <strain evidence="2">CBS 520.97</strain>
    </source>
</reference>
<proteinExistence type="predicted"/>
<protein>
    <submittedName>
        <fullName evidence="1">Uncharacterized protein</fullName>
    </submittedName>
</protein>
<dbReference type="Proteomes" id="UP001322277">
    <property type="component" value="Chromosome 6"/>
</dbReference>
<sequence length="166" mass="18650">MSSWRLKNENRGWAEIHIAIHPFCTKRWRFYSVFFAWLTSTHPLTHTHPRIDTRTDQCSPQTFCCPPHPVRLGEGSSSLQAHSSWSRFPASRSLDLVSNKTPSSRSIGLVTREQIPADFVRRIGVPSPATPAWSSMVGSVTHASETKTLCNVLMNGMEQLESLLCS</sequence>
<keyword evidence="2" id="KW-1185">Reference proteome</keyword>
<gene>
    <name evidence="1" type="ORF">CDEST_10087</name>
</gene>